<keyword evidence="14" id="KW-1185">Reference proteome</keyword>
<dbReference type="Proteomes" id="UP000183649">
    <property type="component" value="Unassembled WGS sequence"/>
</dbReference>
<keyword evidence="6 11" id="KW-0288">FMN</keyword>
<evidence type="ECO:0000256" key="10">
    <source>
        <dbReference type="ARBA" id="ARBA00048639"/>
    </source>
</evidence>
<comment type="pathway">
    <text evidence="3 11">Pyrimidine metabolism; UMP biosynthesis via de novo pathway; orotate from (S)-dihydroorotate (quinone route): step 1/1.</text>
</comment>
<evidence type="ECO:0000256" key="5">
    <source>
        <dbReference type="ARBA" id="ARBA00022630"/>
    </source>
</evidence>
<protein>
    <recommendedName>
        <fullName evidence="11">Dihydroorotate dehydrogenase (quinone)</fullName>
        <ecNumber evidence="11">1.3.5.2</ecNumber>
    </recommendedName>
    <alternativeName>
        <fullName evidence="11">DHOdehase</fullName>
        <shortName evidence="11">DHOD</shortName>
        <shortName evidence="11">DHODase</shortName>
    </alternativeName>
    <alternativeName>
        <fullName evidence="11">Dihydroorotate oxidase</fullName>
    </alternativeName>
</protein>
<dbReference type="HAMAP" id="MF_00225">
    <property type="entry name" value="DHO_dh_type2"/>
    <property type="match status" value="1"/>
</dbReference>
<reference evidence="14" key="1">
    <citation type="submission" date="2015-08" db="EMBL/GenBank/DDBJ databases">
        <authorList>
            <person name="Varghese N."/>
        </authorList>
    </citation>
    <scope>NUCLEOTIDE SEQUENCE [LARGE SCALE GENOMIC DNA]</scope>
    <source>
        <strain evidence="14">DSM 18181</strain>
    </source>
</reference>
<evidence type="ECO:0000256" key="3">
    <source>
        <dbReference type="ARBA" id="ARBA00005161"/>
    </source>
</evidence>
<comment type="similarity">
    <text evidence="4 11">Belongs to the dihydroorotate dehydrogenase family. Type 2 subfamily.</text>
</comment>
<dbReference type="PANTHER" id="PTHR48109:SF4">
    <property type="entry name" value="DIHYDROOROTATE DEHYDROGENASE (QUINONE), MITOCHONDRIAL"/>
    <property type="match status" value="1"/>
</dbReference>
<feature type="binding site" evidence="11">
    <location>
        <begin position="320"/>
        <end position="321"/>
    </location>
    <ligand>
        <name>FMN</name>
        <dbReference type="ChEBI" id="CHEBI:58210"/>
    </ligand>
</feature>
<keyword evidence="8 11" id="KW-0560">Oxidoreductase</keyword>
<name>A0A0K6I4B2_9BURK</name>
<dbReference type="EC" id="1.3.5.2" evidence="11"/>
<keyword evidence="9 11" id="KW-0472">Membrane</keyword>
<feature type="binding site" evidence="11">
    <location>
        <position position="299"/>
    </location>
    <ligand>
        <name>FMN</name>
        <dbReference type="ChEBI" id="CHEBI:58210"/>
    </ligand>
</feature>
<dbReference type="CDD" id="cd04738">
    <property type="entry name" value="DHOD_2_like"/>
    <property type="match status" value="1"/>
</dbReference>
<dbReference type="NCBIfam" id="NF003646">
    <property type="entry name" value="PRK05286.1-4"/>
    <property type="match status" value="1"/>
</dbReference>
<dbReference type="SUPFAM" id="SSF51395">
    <property type="entry name" value="FMN-linked oxidoreductases"/>
    <property type="match status" value="1"/>
</dbReference>
<comment type="subcellular location">
    <subcellularLocation>
        <location evidence="11">Cell membrane</location>
        <topology evidence="11">Peripheral membrane protein</topology>
    </subcellularLocation>
    <subcellularLocation>
        <location evidence="2">Membrane</location>
    </subcellularLocation>
</comment>
<dbReference type="PANTHER" id="PTHR48109">
    <property type="entry name" value="DIHYDROOROTATE DEHYDROGENASE (QUINONE), MITOCHONDRIAL-RELATED"/>
    <property type="match status" value="1"/>
</dbReference>
<feature type="binding site" evidence="11">
    <location>
        <position position="219"/>
    </location>
    <ligand>
        <name>FMN</name>
        <dbReference type="ChEBI" id="CHEBI:58210"/>
    </ligand>
</feature>
<evidence type="ECO:0000256" key="1">
    <source>
        <dbReference type="ARBA" id="ARBA00003125"/>
    </source>
</evidence>
<evidence type="ECO:0000256" key="6">
    <source>
        <dbReference type="ARBA" id="ARBA00022643"/>
    </source>
</evidence>
<accession>A0A0K6I4B2</accession>
<sequence>MPISYRLIRPILFRLNPEWAHQLTLNGIRLAHSAGLSILYAHPMVRDPVELLGLRFANRVGLAAGLDKNGEAIDALAAMGFGFVEVGTVTPRPQPGNPKPRMFRIPQAQALINRMGFNNAGLEAFLRHVRRSHRPVPIGLNIGKNASTPVEQALDDYRIGLEGVYTQADYVSINISSPNTRNLRQLQSDAALQGLLSGLAETRERLSQQHGRRVPMLLKIAPDLDDADIDVIADQLLAHGMDGVIATNTTLSREAVSGMAHAQEAGGLSGPPVREASVRVIARLRQRLGRQVPIIGVGGILTGADAVEKLRAGADLVQLYTGLIYRGPELVSECARALALEANQGGQR</sequence>
<feature type="binding site" evidence="11">
    <location>
        <begin position="248"/>
        <end position="249"/>
    </location>
    <ligand>
        <name>substrate</name>
    </ligand>
</feature>
<dbReference type="PROSITE" id="PS00912">
    <property type="entry name" value="DHODEHASE_2"/>
    <property type="match status" value="1"/>
</dbReference>
<dbReference type="InterPro" id="IPR012135">
    <property type="entry name" value="Dihydroorotate_DH_1_2"/>
</dbReference>
<feature type="binding site" evidence="11">
    <location>
        <position position="174"/>
    </location>
    <ligand>
        <name>FMN</name>
        <dbReference type="ChEBI" id="CHEBI:58210"/>
    </ligand>
</feature>
<evidence type="ECO:0000256" key="11">
    <source>
        <dbReference type="HAMAP-Rule" id="MF_00225"/>
    </source>
</evidence>
<dbReference type="Pfam" id="PF01180">
    <property type="entry name" value="DHO_dh"/>
    <property type="match status" value="1"/>
</dbReference>
<evidence type="ECO:0000313" key="14">
    <source>
        <dbReference type="Proteomes" id="UP000183649"/>
    </source>
</evidence>
<feature type="binding site" evidence="11">
    <location>
        <position position="270"/>
    </location>
    <ligand>
        <name>FMN</name>
        <dbReference type="ChEBI" id="CHEBI:58210"/>
    </ligand>
</feature>
<keyword evidence="11" id="KW-1003">Cell membrane</keyword>
<dbReference type="GO" id="GO:0044205">
    <property type="term" value="P:'de novo' UMP biosynthetic process"/>
    <property type="evidence" value="ECO:0007669"/>
    <property type="project" value="UniProtKB-UniRule"/>
</dbReference>
<dbReference type="NCBIfam" id="NF003645">
    <property type="entry name" value="PRK05286.1-2"/>
    <property type="match status" value="1"/>
</dbReference>
<dbReference type="GO" id="GO:0005886">
    <property type="term" value="C:plasma membrane"/>
    <property type="evidence" value="ECO:0007669"/>
    <property type="project" value="UniProtKB-SubCell"/>
</dbReference>
<feature type="active site" description="Nucleophile" evidence="11">
    <location>
        <position position="177"/>
    </location>
</feature>
<evidence type="ECO:0000313" key="13">
    <source>
        <dbReference type="EMBL" id="CUA97893.1"/>
    </source>
</evidence>
<dbReference type="UniPathway" id="UPA00070">
    <property type="reaction ID" value="UER00946"/>
</dbReference>
<evidence type="ECO:0000256" key="7">
    <source>
        <dbReference type="ARBA" id="ARBA00022975"/>
    </source>
</evidence>
<dbReference type="InterPro" id="IPR001295">
    <property type="entry name" value="Dihydroorotate_DH_CS"/>
</dbReference>
<comment type="function">
    <text evidence="1 11">Catalyzes the conversion of dihydroorotate to orotate with quinone as electron acceptor.</text>
</comment>
<evidence type="ECO:0000256" key="2">
    <source>
        <dbReference type="ARBA" id="ARBA00004370"/>
    </source>
</evidence>
<dbReference type="GO" id="GO:0005737">
    <property type="term" value="C:cytoplasm"/>
    <property type="evidence" value="ECO:0007669"/>
    <property type="project" value="InterPro"/>
</dbReference>
<keyword evidence="7 11" id="KW-0665">Pyrimidine biosynthesis</keyword>
<dbReference type="GO" id="GO:0106430">
    <property type="term" value="F:dihydroorotate dehydrogenase (quinone) activity"/>
    <property type="evidence" value="ECO:0007669"/>
    <property type="project" value="UniProtKB-EC"/>
</dbReference>
<feature type="binding site" evidence="11">
    <location>
        <begin position="113"/>
        <end position="117"/>
    </location>
    <ligand>
        <name>substrate</name>
    </ligand>
</feature>
<dbReference type="InterPro" id="IPR013785">
    <property type="entry name" value="Aldolase_TIM"/>
</dbReference>
<dbReference type="AlphaFoldDB" id="A0A0K6I4B2"/>
<feature type="binding site" evidence="11">
    <location>
        <position position="141"/>
    </location>
    <ligand>
        <name>FMN</name>
        <dbReference type="ChEBI" id="CHEBI:58210"/>
    </ligand>
</feature>
<feature type="binding site" evidence="11">
    <location>
        <position position="247"/>
    </location>
    <ligand>
        <name>FMN</name>
        <dbReference type="ChEBI" id="CHEBI:58210"/>
    </ligand>
</feature>
<dbReference type="InterPro" id="IPR050074">
    <property type="entry name" value="DHO_dehydrogenase"/>
</dbReference>
<comment type="subunit">
    <text evidence="11">Monomer.</text>
</comment>
<evidence type="ECO:0000256" key="9">
    <source>
        <dbReference type="ARBA" id="ARBA00023136"/>
    </source>
</evidence>
<proteinExistence type="inferred from homology"/>
<organism evidence="13 14">
    <name type="scientific">Thiomonas bhubaneswarensis</name>
    <dbReference type="NCBI Taxonomy" id="339866"/>
    <lineage>
        <taxon>Bacteria</taxon>
        <taxon>Pseudomonadati</taxon>
        <taxon>Pseudomonadota</taxon>
        <taxon>Betaproteobacteria</taxon>
        <taxon>Burkholderiales</taxon>
        <taxon>Thiomonas</taxon>
    </lineage>
</organism>
<dbReference type="NCBIfam" id="NF003652">
    <property type="entry name" value="PRK05286.2-5"/>
    <property type="match status" value="1"/>
</dbReference>
<dbReference type="Gene3D" id="3.20.20.70">
    <property type="entry name" value="Aldolase class I"/>
    <property type="match status" value="1"/>
</dbReference>
<feature type="binding site" evidence="11">
    <location>
        <position position="88"/>
    </location>
    <ligand>
        <name>FMN</name>
        <dbReference type="ChEBI" id="CHEBI:58210"/>
    </ligand>
</feature>
<dbReference type="PROSITE" id="PS00911">
    <property type="entry name" value="DHODEHASE_1"/>
    <property type="match status" value="1"/>
</dbReference>
<dbReference type="OrthoDB" id="9802377at2"/>
<feature type="domain" description="Dihydroorotate dehydrogenase catalytic" evidence="12">
    <location>
        <begin position="49"/>
        <end position="338"/>
    </location>
</feature>
<dbReference type="GO" id="GO:0006207">
    <property type="term" value="P:'de novo' pyrimidine nucleobase biosynthetic process"/>
    <property type="evidence" value="ECO:0007669"/>
    <property type="project" value="UniProtKB-UniRule"/>
</dbReference>
<evidence type="ECO:0000256" key="4">
    <source>
        <dbReference type="ARBA" id="ARBA00005359"/>
    </source>
</evidence>
<dbReference type="STRING" id="339866.GCA_001418255_01922"/>
<dbReference type="InterPro" id="IPR005719">
    <property type="entry name" value="Dihydroorotate_DH_2"/>
</dbReference>
<feature type="binding site" evidence="11">
    <location>
        <position position="174"/>
    </location>
    <ligand>
        <name>substrate</name>
    </ligand>
</feature>
<evidence type="ECO:0000256" key="8">
    <source>
        <dbReference type="ARBA" id="ARBA00023002"/>
    </source>
</evidence>
<dbReference type="NCBIfam" id="TIGR01036">
    <property type="entry name" value="pyrD_sub2"/>
    <property type="match status" value="1"/>
</dbReference>
<dbReference type="PIRSF" id="PIRSF000164">
    <property type="entry name" value="DHO_oxidase"/>
    <property type="match status" value="1"/>
</dbReference>
<dbReference type="NCBIfam" id="NF003644">
    <property type="entry name" value="PRK05286.1-1"/>
    <property type="match status" value="1"/>
</dbReference>
<keyword evidence="5 11" id="KW-0285">Flavoprotein</keyword>
<comment type="cofactor">
    <cofactor evidence="11">
        <name>FMN</name>
        <dbReference type="ChEBI" id="CHEBI:58210"/>
    </cofactor>
    <text evidence="11">Binds 1 FMN per subunit.</text>
</comment>
<feature type="binding site" evidence="11">
    <location>
        <begin position="64"/>
        <end position="68"/>
    </location>
    <ligand>
        <name>FMN</name>
        <dbReference type="ChEBI" id="CHEBI:58210"/>
    </ligand>
</feature>
<feature type="binding site" evidence="11">
    <location>
        <position position="68"/>
    </location>
    <ligand>
        <name>substrate</name>
    </ligand>
</feature>
<dbReference type="RefSeq" id="WP_055450796.1">
    <property type="nucleotide sequence ID" value="NZ_CYHF01000006.1"/>
</dbReference>
<comment type="catalytic activity">
    <reaction evidence="10 11">
        <text>(S)-dihydroorotate + a quinone = orotate + a quinol</text>
        <dbReference type="Rhea" id="RHEA:30187"/>
        <dbReference type="ChEBI" id="CHEBI:24646"/>
        <dbReference type="ChEBI" id="CHEBI:30839"/>
        <dbReference type="ChEBI" id="CHEBI:30864"/>
        <dbReference type="ChEBI" id="CHEBI:132124"/>
        <dbReference type="EC" id="1.3.5.2"/>
    </reaction>
</comment>
<dbReference type="EMBL" id="CYHF01000006">
    <property type="protein sequence ID" value="CUA97893.1"/>
    <property type="molecule type" value="Genomic_DNA"/>
</dbReference>
<gene>
    <name evidence="11" type="primary">pyrD</name>
    <name evidence="13" type="ORF">Ga0061069_106130</name>
</gene>
<evidence type="ECO:0000259" key="12">
    <source>
        <dbReference type="Pfam" id="PF01180"/>
    </source>
</evidence>
<dbReference type="InterPro" id="IPR005720">
    <property type="entry name" value="Dihydroorotate_DH_cat"/>
</dbReference>
<feature type="binding site" evidence="11">
    <location>
        <position position="179"/>
    </location>
    <ligand>
        <name>substrate</name>
    </ligand>
</feature>